<dbReference type="InterPro" id="IPR036390">
    <property type="entry name" value="WH_DNA-bd_sf"/>
</dbReference>
<dbReference type="SUPFAM" id="SSF64288">
    <property type="entry name" value="Chorismate lyase-like"/>
    <property type="match status" value="1"/>
</dbReference>
<organism evidence="5 6">
    <name type="scientific">Lawsonibacter hominis</name>
    <dbReference type="NCBI Taxonomy" id="2763053"/>
    <lineage>
        <taxon>Bacteria</taxon>
        <taxon>Bacillati</taxon>
        <taxon>Bacillota</taxon>
        <taxon>Clostridia</taxon>
        <taxon>Eubacteriales</taxon>
        <taxon>Oscillospiraceae</taxon>
        <taxon>Lawsonibacter</taxon>
    </lineage>
</organism>
<dbReference type="RefSeq" id="WP_186906619.1">
    <property type="nucleotide sequence ID" value="NZ_JACOPP010000003.1"/>
</dbReference>
<evidence type="ECO:0000313" key="5">
    <source>
        <dbReference type="EMBL" id="MBC5732714.1"/>
    </source>
</evidence>
<dbReference type="Proteomes" id="UP000661435">
    <property type="component" value="Unassembled WGS sequence"/>
</dbReference>
<dbReference type="CDD" id="cd07377">
    <property type="entry name" value="WHTH_GntR"/>
    <property type="match status" value="1"/>
</dbReference>
<evidence type="ECO:0000256" key="2">
    <source>
        <dbReference type="ARBA" id="ARBA00023125"/>
    </source>
</evidence>
<dbReference type="InterPro" id="IPR011663">
    <property type="entry name" value="UTRA"/>
</dbReference>
<evidence type="ECO:0000256" key="3">
    <source>
        <dbReference type="ARBA" id="ARBA00023163"/>
    </source>
</evidence>
<feature type="domain" description="HTH gntR-type" evidence="4">
    <location>
        <begin position="9"/>
        <end position="77"/>
    </location>
</feature>
<dbReference type="AlphaFoldDB" id="A0A8J6JCI8"/>
<proteinExistence type="predicted"/>
<evidence type="ECO:0000259" key="4">
    <source>
        <dbReference type="PROSITE" id="PS50949"/>
    </source>
</evidence>
<evidence type="ECO:0000313" key="6">
    <source>
        <dbReference type="Proteomes" id="UP000661435"/>
    </source>
</evidence>
<dbReference type="Gene3D" id="1.10.10.10">
    <property type="entry name" value="Winged helix-like DNA-binding domain superfamily/Winged helix DNA-binding domain"/>
    <property type="match status" value="1"/>
</dbReference>
<dbReference type="GO" id="GO:0045892">
    <property type="term" value="P:negative regulation of DNA-templated transcription"/>
    <property type="evidence" value="ECO:0007669"/>
    <property type="project" value="TreeGrafter"/>
</dbReference>
<dbReference type="InterPro" id="IPR036388">
    <property type="entry name" value="WH-like_DNA-bd_sf"/>
</dbReference>
<dbReference type="PRINTS" id="PR00035">
    <property type="entry name" value="HTHGNTR"/>
</dbReference>
<name>A0A8J6JCI8_9FIRM</name>
<dbReference type="SUPFAM" id="SSF46785">
    <property type="entry name" value="Winged helix' DNA-binding domain"/>
    <property type="match status" value="1"/>
</dbReference>
<sequence length="241" mass="27426">MKDKLTDRSPLHTQLREVIRAKIDEGEYPPGTCIPSESQLSEAYGLNRLSVRSALAALEYEGLLHSVQGKGVFVTAPKLERDMETLGGFRQTMRERSQRPGTRVLIKALRQAGPLYAQILGCAPEEDIWYVRRICQANGKPIALEEIFIPTDVVPGFEEVDINLFSIFEVYRWNGIYPVRGEQRLAITHLDPAEARLIGLREENAVLEFSGATYDREGRAIEFSRSYTHSDRCEFLVHFQR</sequence>
<dbReference type="SMART" id="SM00345">
    <property type="entry name" value="HTH_GNTR"/>
    <property type="match status" value="1"/>
</dbReference>
<reference evidence="5" key="1">
    <citation type="submission" date="2020-08" db="EMBL/GenBank/DDBJ databases">
        <title>Genome public.</title>
        <authorList>
            <person name="Liu C."/>
            <person name="Sun Q."/>
        </authorList>
    </citation>
    <scope>NUCLEOTIDE SEQUENCE</scope>
    <source>
        <strain evidence="5">NSJ-51</strain>
    </source>
</reference>
<comment type="caution">
    <text evidence="5">The sequence shown here is derived from an EMBL/GenBank/DDBJ whole genome shotgun (WGS) entry which is preliminary data.</text>
</comment>
<keyword evidence="2" id="KW-0238">DNA-binding</keyword>
<dbReference type="PANTHER" id="PTHR44846">
    <property type="entry name" value="MANNOSYL-D-GLYCERATE TRANSPORT/METABOLISM SYSTEM REPRESSOR MNGR-RELATED"/>
    <property type="match status" value="1"/>
</dbReference>
<keyword evidence="3" id="KW-0804">Transcription</keyword>
<dbReference type="Gene3D" id="3.40.1410.10">
    <property type="entry name" value="Chorismate lyase-like"/>
    <property type="match status" value="1"/>
</dbReference>
<dbReference type="GO" id="GO:0003677">
    <property type="term" value="F:DNA binding"/>
    <property type="evidence" value="ECO:0007669"/>
    <property type="project" value="UniProtKB-KW"/>
</dbReference>
<dbReference type="InterPro" id="IPR028978">
    <property type="entry name" value="Chorismate_lyase_/UTRA_dom_sf"/>
</dbReference>
<dbReference type="SMART" id="SM00866">
    <property type="entry name" value="UTRA"/>
    <property type="match status" value="1"/>
</dbReference>
<accession>A0A8J6JCI8</accession>
<dbReference type="GO" id="GO:0003700">
    <property type="term" value="F:DNA-binding transcription factor activity"/>
    <property type="evidence" value="ECO:0007669"/>
    <property type="project" value="InterPro"/>
</dbReference>
<keyword evidence="1" id="KW-0805">Transcription regulation</keyword>
<dbReference type="PANTHER" id="PTHR44846:SF1">
    <property type="entry name" value="MANNOSYL-D-GLYCERATE TRANSPORT_METABOLISM SYSTEM REPRESSOR MNGR-RELATED"/>
    <property type="match status" value="1"/>
</dbReference>
<dbReference type="Pfam" id="PF00392">
    <property type="entry name" value="GntR"/>
    <property type="match status" value="1"/>
</dbReference>
<gene>
    <name evidence="5" type="ORF">H8S57_03090</name>
</gene>
<keyword evidence="6" id="KW-1185">Reference proteome</keyword>
<dbReference type="InterPro" id="IPR050679">
    <property type="entry name" value="Bact_HTH_transcr_reg"/>
</dbReference>
<dbReference type="EMBL" id="JACOPP010000003">
    <property type="protein sequence ID" value="MBC5732714.1"/>
    <property type="molecule type" value="Genomic_DNA"/>
</dbReference>
<dbReference type="PROSITE" id="PS50949">
    <property type="entry name" value="HTH_GNTR"/>
    <property type="match status" value="1"/>
</dbReference>
<dbReference type="Pfam" id="PF07702">
    <property type="entry name" value="UTRA"/>
    <property type="match status" value="1"/>
</dbReference>
<dbReference type="InterPro" id="IPR000524">
    <property type="entry name" value="Tscrpt_reg_HTH_GntR"/>
</dbReference>
<protein>
    <submittedName>
        <fullName evidence="5">GntR family transcriptional regulator</fullName>
    </submittedName>
</protein>
<evidence type="ECO:0000256" key="1">
    <source>
        <dbReference type="ARBA" id="ARBA00023015"/>
    </source>
</evidence>